<feature type="region of interest" description="Disordered" evidence="1">
    <location>
        <begin position="1"/>
        <end position="38"/>
    </location>
</feature>
<accession>A0ABQ3K3N8</accession>
<evidence type="ECO:0000256" key="1">
    <source>
        <dbReference type="SAM" id="MobiDB-lite"/>
    </source>
</evidence>
<comment type="caution">
    <text evidence="2">The sequence shown here is derived from an EMBL/GenBank/DDBJ whole genome shotgun (WGS) entry which is preliminary data.</text>
</comment>
<gene>
    <name evidence="2" type="ORF">GCM10017567_11820</name>
</gene>
<organism evidence="2 3">
    <name type="scientific">Amycolatopsis bullii</name>
    <dbReference type="NCBI Taxonomy" id="941987"/>
    <lineage>
        <taxon>Bacteria</taxon>
        <taxon>Bacillati</taxon>
        <taxon>Actinomycetota</taxon>
        <taxon>Actinomycetes</taxon>
        <taxon>Pseudonocardiales</taxon>
        <taxon>Pseudonocardiaceae</taxon>
        <taxon>Amycolatopsis</taxon>
    </lineage>
</organism>
<evidence type="ECO:0000313" key="2">
    <source>
        <dbReference type="EMBL" id="GHF98701.1"/>
    </source>
</evidence>
<evidence type="ECO:0000313" key="3">
    <source>
        <dbReference type="Proteomes" id="UP000649955"/>
    </source>
</evidence>
<dbReference type="EMBL" id="BNAW01000003">
    <property type="protein sequence ID" value="GHF98701.1"/>
    <property type="molecule type" value="Genomic_DNA"/>
</dbReference>
<name>A0ABQ3K3N8_9PSEU</name>
<protein>
    <recommendedName>
        <fullName evidence="4">Transposase</fullName>
    </recommendedName>
</protein>
<reference evidence="3" key="1">
    <citation type="journal article" date="2019" name="Int. J. Syst. Evol. Microbiol.">
        <title>The Global Catalogue of Microorganisms (GCM) 10K type strain sequencing project: providing services to taxonomists for standard genome sequencing and annotation.</title>
        <authorList>
            <consortium name="The Broad Institute Genomics Platform"/>
            <consortium name="The Broad Institute Genome Sequencing Center for Infectious Disease"/>
            <person name="Wu L."/>
            <person name="Ma J."/>
        </authorList>
    </citation>
    <scope>NUCLEOTIDE SEQUENCE [LARGE SCALE GENOMIC DNA]</scope>
    <source>
        <strain evidence="3">CGMCC 4.7680</strain>
    </source>
</reference>
<evidence type="ECO:0008006" key="4">
    <source>
        <dbReference type="Google" id="ProtNLM"/>
    </source>
</evidence>
<proteinExistence type="predicted"/>
<dbReference type="Proteomes" id="UP000649955">
    <property type="component" value="Unassembled WGS sequence"/>
</dbReference>
<keyword evidence="3" id="KW-1185">Reference proteome</keyword>
<sequence length="76" mass="8404">MTRPELGDPRLTASTNGAGPNLVAAHHMPGRPEGAQRRHTRTRELGYLNHIDHSDGRVIRTIIVDPERARHPATPT</sequence>